<name>A0A923SQE3_9FIRM</name>
<dbReference type="RefSeq" id="WP_187302649.1">
    <property type="nucleotide sequence ID" value="NZ_JACRYT010000005.1"/>
</dbReference>
<protein>
    <submittedName>
        <fullName evidence="1">Uncharacterized protein</fullName>
    </submittedName>
</protein>
<sequence length="425" mass="50375">MDKIILEKGWDLSAYSGLCSYGKTLFNTGTLSTYFCAKQDWNTYRFLLQELHLKQLEGVDFHGRETFEERINKLKGIDEISILKKLFKLICMPGWLSEKIAYIYSWEQIDYAWKGFTQPMDPEKRKRLKEVVRELELLEADDTLPMGEKAIRRNNLKAEKKYLNDGPSYYPMRRKKTGDKIYKTCFEDHISRLIMRELRKYKNGEPIPNTPSSCLSEEKGEALVTNQFLKETILHDEPQKKKEKAILYVHGGLIQCLKEKHPIESRKAKVYTIRGIVELNINYCQKCSIHFISIDELRYYLKKYQAIFTDFRWIEENSAREDVINYSSQIHQSPLYLCGYTVDSKIGLDASTRQNILSKIIDFEILKKYEIIQYLDFFIKRNGAIQANKFAKEKWKSDIEFVRSYHFETQQEVCIKQIKRIQKKR</sequence>
<gene>
    <name evidence="1" type="ORF">H9L42_06855</name>
</gene>
<dbReference type="EMBL" id="JACRYT010000005">
    <property type="protein sequence ID" value="MBC6679542.1"/>
    <property type="molecule type" value="Genomic_DNA"/>
</dbReference>
<accession>A0A923SQE3</accession>
<evidence type="ECO:0000313" key="1">
    <source>
        <dbReference type="EMBL" id="MBC6679542.1"/>
    </source>
</evidence>
<dbReference type="AlphaFoldDB" id="A0A923SQE3"/>
<evidence type="ECO:0000313" key="2">
    <source>
        <dbReference type="Proteomes" id="UP000602647"/>
    </source>
</evidence>
<keyword evidence="2" id="KW-1185">Reference proteome</keyword>
<comment type="caution">
    <text evidence="1">The sequence shown here is derived from an EMBL/GenBank/DDBJ whole genome shotgun (WGS) entry which is preliminary data.</text>
</comment>
<organism evidence="1 2">
    <name type="scientific">Zhenpiania hominis</name>
    <dbReference type="NCBI Taxonomy" id="2763644"/>
    <lineage>
        <taxon>Bacteria</taxon>
        <taxon>Bacillati</taxon>
        <taxon>Bacillota</taxon>
        <taxon>Clostridia</taxon>
        <taxon>Peptostreptococcales</taxon>
        <taxon>Anaerovoracaceae</taxon>
        <taxon>Zhenpiania</taxon>
    </lineage>
</organism>
<proteinExistence type="predicted"/>
<dbReference type="Proteomes" id="UP000602647">
    <property type="component" value="Unassembled WGS sequence"/>
</dbReference>
<reference evidence="1" key="1">
    <citation type="submission" date="2020-08" db="EMBL/GenBank/DDBJ databases">
        <title>Genome public.</title>
        <authorList>
            <person name="Liu C."/>
            <person name="Sun Q."/>
        </authorList>
    </citation>
    <scope>NUCLEOTIDE SEQUENCE</scope>
    <source>
        <strain evidence="1">BX12</strain>
    </source>
</reference>